<dbReference type="GO" id="GO:0030488">
    <property type="term" value="P:tRNA methylation"/>
    <property type="evidence" value="ECO:0007669"/>
    <property type="project" value="TreeGrafter"/>
</dbReference>
<dbReference type="SUPFAM" id="SSF52540">
    <property type="entry name" value="P-loop containing nucleoside triphosphate hydrolases"/>
    <property type="match status" value="1"/>
</dbReference>
<dbReference type="InterPro" id="IPR018948">
    <property type="entry name" value="GTP-bd_TrmE_N"/>
</dbReference>
<dbReference type="AlphaFoldDB" id="A0AA51BKM9"/>
<dbReference type="InterPro" id="IPR027266">
    <property type="entry name" value="TrmE/GcvT-like"/>
</dbReference>
<dbReference type="InterPro" id="IPR027368">
    <property type="entry name" value="MnmE_dom2"/>
</dbReference>
<evidence type="ECO:0000259" key="2">
    <source>
        <dbReference type="Pfam" id="PF10396"/>
    </source>
</evidence>
<dbReference type="Gene3D" id="1.20.120.430">
    <property type="entry name" value="tRNA modification GTPase MnmE domain 2"/>
    <property type="match status" value="1"/>
</dbReference>
<evidence type="ECO:0000313" key="3">
    <source>
        <dbReference type="EMBL" id="WMI30419.1"/>
    </source>
</evidence>
<dbReference type="EMBL" id="CP128385">
    <property type="protein sequence ID" value="WMI30419.1"/>
    <property type="molecule type" value="Genomic_DNA"/>
</dbReference>
<feature type="domain" description="G" evidence="1">
    <location>
        <begin position="223"/>
        <end position="333"/>
    </location>
</feature>
<dbReference type="Pfam" id="PF01926">
    <property type="entry name" value="MMR_HSR1"/>
    <property type="match status" value="1"/>
</dbReference>
<dbReference type="GO" id="GO:0005737">
    <property type="term" value="C:cytoplasm"/>
    <property type="evidence" value="ECO:0007669"/>
    <property type="project" value="TreeGrafter"/>
</dbReference>
<name>A0AA51BKM9_9BACT</name>
<dbReference type="Proteomes" id="UP001238843">
    <property type="component" value="Chromosome"/>
</dbReference>
<dbReference type="Gene3D" id="3.30.1360.120">
    <property type="entry name" value="Probable tRNA modification gtpase trme, domain 1"/>
    <property type="match status" value="1"/>
</dbReference>
<dbReference type="InterPro" id="IPR027417">
    <property type="entry name" value="P-loop_NTPase"/>
</dbReference>
<dbReference type="Gene3D" id="3.40.50.300">
    <property type="entry name" value="P-loop containing nucleotide triphosphate hydrolases"/>
    <property type="match status" value="1"/>
</dbReference>
<reference evidence="3" key="1">
    <citation type="journal article" date="2021" name="Front. Microbiol.">
        <title>Genome Analysis of a Verrucomicrobial Endosymbiont With a Tiny Genome Discovered in an Antarctic Lake.</title>
        <authorList>
            <person name="Williams T.J."/>
            <person name="Allen M.A."/>
            <person name="Ivanova N."/>
            <person name="Huntemann M."/>
            <person name="Haque S."/>
            <person name="Hancock A.M."/>
            <person name="Brazendale S."/>
            <person name="Cavicchioli R."/>
        </authorList>
    </citation>
    <scope>NUCLEOTIDE SEQUENCE</scope>
    <source>
        <strain evidence="3">MAG_Ga0307966_1000010</strain>
    </source>
</reference>
<accession>A0AA51BKM9</accession>
<dbReference type="GO" id="GO:0005525">
    <property type="term" value="F:GTP binding"/>
    <property type="evidence" value="ECO:0007669"/>
    <property type="project" value="InterPro"/>
</dbReference>
<reference evidence="3" key="2">
    <citation type="submission" date="2023-06" db="EMBL/GenBank/DDBJ databases">
        <authorList>
            <person name="Williams T.J."/>
            <person name="Allen M.A."/>
            <person name="Ivanova N."/>
            <person name="Huntemann M."/>
            <person name="Haque S."/>
            <person name="Hancock A.M."/>
            <person name="Brazendale S."/>
            <person name="Cavicchioli R."/>
        </authorList>
    </citation>
    <scope>NUCLEOTIDE SEQUENCE</scope>
    <source>
        <strain evidence="3">MAG_Ga0307966_1000010</strain>
    </source>
</reference>
<protein>
    <submittedName>
        <fullName evidence="3">GTPase</fullName>
    </submittedName>
</protein>
<feature type="domain" description="GTP-binding protein TrmE N-terminal" evidence="2">
    <location>
        <begin position="11"/>
        <end position="127"/>
    </location>
</feature>
<organism evidence="3">
    <name type="scientific">Candidatus Organicella extenuata</name>
    <dbReference type="NCBI Taxonomy" id="2841811"/>
    <lineage>
        <taxon>Bacteria</taxon>
        <taxon>Pseudomonadati</taxon>
        <taxon>Verrucomicrobiota</taxon>
        <taxon>Candidatus Organicella</taxon>
    </lineage>
</organism>
<dbReference type="GO" id="GO:0002098">
    <property type="term" value="P:tRNA wobble uridine modification"/>
    <property type="evidence" value="ECO:0007669"/>
    <property type="project" value="TreeGrafter"/>
</dbReference>
<dbReference type="PANTHER" id="PTHR42714:SF6">
    <property type="entry name" value="TRANSLATION INITIATION FACTOR IF-2"/>
    <property type="match status" value="1"/>
</dbReference>
<dbReference type="CDD" id="cd14858">
    <property type="entry name" value="TrmE_N"/>
    <property type="match status" value="1"/>
</dbReference>
<sequence length="460" mass="52199">MILKNNYRKNTIIASLGKDNSSAIHIIKISGEKTKEVINFFKNNKLKKIEPRRVYMHNYKTNTKLIDQVSFIFYKKPKSYTGEDLVEVFNHGNLLITEFIVNDLIKRFGLVRARNGEFTKRAFINGKLDLVQADSICKLSNVNSVDFLHSINTEVSGVFSKTMLFLEKHIEGIILYLEGSLESRLIDMYGSGLITLKTITLQKLIRGLLQKNKCLTYRKVNLSMLGAPNVGKSSTLNTLFKKKLSIVSLHEGTTRDSICKGLEKLPLVFLDTAGIYKTKGVGLNSIGVSNTLKRISGVGFYIWIVDLYTRKSFIMSTLRECLRKTNSLIVLNKADSYKNYSKNPYIKVFLKKFKKFRVIPTSIIEKPFGVRRLKFLIFLSMQGLLKGVDVRGGWVFLLTKKQEGSLKQSLSILNVLGSCSFNTKKLVLVYSKLKKIKELRGGFSSKILLNSIFSKFCIGK</sequence>
<proteinExistence type="predicted"/>
<dbReference type="Pfam" id="PF10396">
    <property type="entry name" value="TrmE_N"/>
    <property type="match status" value="1"/>
</dbReference>
<evidence type="ECO:0000259" key="1">
    <source>
        <dbReference type="Pfam" id="PF01926"/>
    </source>
</evidence>
<dbReference type="InterPro" id="IPR006073">
    <property type="entry name" value="GTP-bd"/>
</dbReference>
<dbReference type="PANTHER" id="PTHR42714">
    <property type="entry name" value="TRNA MODIFICATION GTPASE GTPBP3"/>
    <property type="match status" value="1"/>
</dbReference>
<dbReference type="SUPFAM" id="SSF116878">
    <property type="entry name" value="TrmE connector domain"/>
    <property type="match status" value="1"/>
</dbReference>
<gene>
    <name evidence="3" type="ORF">QTO32_00650</name>
</gene>